<dbReference type="OrthoDB" id="9757546at2"/>
<dbReference type="PROSITE" id="PS51257">
    <property type="entry name" value="PROKAR_LIPOPROTEIN"/>
    <property type="match status" value="1"/>
</dbReference>
<evidence type="ECO:0000256" key="1">
    <source>
        <dbReference type="SAM" id="SignalP"/>
    </source>
</evidence>
<dbReference type="RefSeq" id="WP_109359731.1">
    <property type="nucleotide sequence ID" value="NZ_QFRJ01000007.1"/>
</dbReference>
<comment type="caution">
    <text evidence="3">The sequence shown here is derived from an EMBL/GenBank/DDBJ whole genome shotgun (WGS) entry which is preliminary data.</text>
</comment>
<feature type="chain" id="PRO_5015619857" description="Plastocyanin-like domain-containing protein" evidence="1">
    <location>
        <begin position="21"/>
        <end position="284"/>
    </location>
</feature>
<accession>A0A2U2XBZ9</accession>
<dbReference type="AlphaFoldDB" id="A0A2U2XBZ9"/>
<keyword evidence="1" id="KW-0732">Signal</keyword>
<keyword evidence="4" id="KW-1185">Reference proteome</keyword>
<feature type="signal peptide" evidence="1">
    <location>
        <begin position="1"/>
        <end position="20"/>
    </location>
</feature>
<reference evidence="3 4" key="1">
    <citation type="submission" date="2018-05" db="EMBL/GenBank/DDBJ databases">
        <title>Brumimicrobium oceani sp. nov., isolated from coastal sediment.</title>
        <authorList>
            <person name="Kou Y."/>
        </authorList>
    </citation>
    <scope>NUCLEOTIDE SEQUENCE [LARGE SCALE GENOMIC DNA]</scope>
    <source>
        <strain evidence="3 4">C305</strain>
    </source>
</reference>
<proteinExistence type="predicted"/>
<dbReference type="Proteomes" id="UP000245370">
    <property type="component" value="Unassembled WGS sequence"/>
</dbReference>
<dbReference type="SUPFAM" id="SSF49503">
    <property type="entry name" value="Cupredoxins"/>
    <property type="match status" value="1"/>
</dbReference>
<evidence type="ECO:0000259" key="2">
    <source>
        <dbReference type="Pfam" id="PF07731"/>
    </source>
</evidence>
<evidence type="ECO:0000313" key="4">
    <source>
        <dbReference type="Proteomes" id="UP000245370"/>
    </source>
</evidence>
<gene>
    <name evidence="3" type="ORF">DIT68_10355</name>
</gene>
<reference evidence="3 4" key="2">
    <citation type="submission" date="2018-05" db="EMBL/GenBank/DDBJ databases">
        <authorList>
            <person name="Lanie J.A."/>
            <person name="Ng W.-L."/>
            <person name="Kazmierczak K.M."/>
            <person name="Andrzejewski T.M."/>
            <person name="Davidsen T.M."/>
            <person name="Wayne K.J."/>
            <person name="Tettelin H."/>
            <person name="Glass J.I."/>
            <person name="Rusch D."/>
            <person name="Podicherti R."/>
            <person name="Tsui H.-C.T."/>
            <person name="Winkler M.E."/>
        </authorList>
    </citation>
    <scope>NUCLEOTIDE SEQUENCE [LARGE SCALE GENOMIC DNA]</scope>
    <source>
        <strain evidence="3 4">C305</strain>
    </source>
</reference>
<organism evidence="3 4">
    <name type="scientific">Brumimicrobium oceani</name>
    <dbReference type="NCBI Taxonomy" id="2100725"/>
    <lineage>
        <taxon>Bacteria</taxon>
        <taxon>Pseudomonadati</taxon>
        <taxon>Bacteroidota</taxon>
        <taxon>Flavobacteriia</taxon>
        <taxon>Flavobacteriales</taxon>
        <taxon>Crocinitomicaceae</taxon>
        <taxon>Brumimicrobium</taxon>
    </lineage>
</organism>
<dbReference type="Pfam" id="PF07731">
    <property type="entry name" value="Cu-oxidase_2"/>
    <property type="match status" value="1"/>
</dbReference>
<dbReference type="Gene3D" id="2.60.40.420">
    <property type="entry name" value="Cupredoxins - blue copper proteins"/>
    <property type="match status" value="1"/>
</dbReference>
<sequence>MTLKTIISIFIITFSCSTYAALNDTLFILKTNVTYNGTGFQKGVISDSLNPVQFDNAVLNLTEGVTNAFTLINTDTISYDFYLNTNSSLTWNIGSEDTITVNLPILPSGTHAILSSTIEGDLLGAACILRIGLHGDYLYSWDLWDMNADLSQEIALTNVLNIPSNYQPNVFTINADPLAPMDTSNAIIYGNVGDTIIISVLNSGNMVHNIHFHGYHITIMGASVQSDRIGWSKDSFPIYKNETMTLRLVPDQPGTYPVHNHNLVTVIYNNNYPSGMMTMLKINP</sequence>
<protein>
    <recommendedName>
        <fullName evidence="2">Plastocyanin-like domain-containing protein</fullName>
    </recommendedName>
</protein>
<feature type="domain" description="Plastocyanin-like" evidence="2">
    <location>
        <begin position="165"/>
        <end position="263"/>
    </location>
</feature>
<name>A0A2U2XBZ9_9FLAO</name>
<evidence type="ECO:0000313" key="3">
    <source>
        <dbReference type="EMBL" id="PWH85329.1"/>
    </source>
</evidence>
<dbReference type="GO" id="GO:0005507">
    <property type="term" value="F:copper ion binding"/>
    <property type="evidence" value="ECO:0007669"/>
    <property type="project" value="InterPro"/>
</dbReference>
<dbReference type="InterPro" id="IPR011706">
    <property type="entry name" value="Cu-oxidase_C"/>
</dbReference>
<dbReference type="EMBL" id="QFRJ01000007">
    <property type="protein sequence ID" value="PWH85329.1"/>
    <property type="molecule type" value="Genomic_DNA"/>
</dbReference>
<dbReference type="GO" id="GO:0016491">
    <property type="term" value="F:oxidoreductase activity"/>
    <property type="evidence" value="ECO:0007669"/>
    <property type="project" value="InterPro"/>
</dbReference>
<dbReference type="InterPro" id="IPR008972">
    <property type="entry name" value="Cupredoxin"/>
</dbReference>